<dbReference type="VEuPathDB" id="AmoebaDB:FDP41_008954"/>
<sequence length="497" mass="55855">MKRLFCSKKIPTTSLSSHLLVSSSVQPPPHDGLYYRSSFCAALILHNSSGTTITTTNRNYFVEEKNFGTQRIGSFKEKELNYLINFQKREYSTMITSDTIGTTTESATTNDTGSSIPKRPVIQIDYRNKIILAPMVRVNGLPFRRLAARYGADIVYSEELVDKKLLKCKPVYNEKLKTIDYISEKDKSIVYQVEVVDKNSDSPTASQKVPTVLQLGTSSPEIALQVAELMIDGYDAIDVNMGCPKKFSVKGGMGSALLRPENQENALEILRTLVKGIQEKYGKPVTCKIRLLDTPEQTLELFKKLQNTGVSAICVHARYIPQRPREKAHSHLIEPISKISKVPLIANGDVFKPEDIERVKTVTGCSSVMIARGAMWNLSIFRKGKALLDKLEVAKILLDEFITYQYPAGLSKYIIKRMFETHAKTNLYKRLIGCKGYDDLHKALHFNDGEDLNSKELSFDQITSIPEEDDLLPIIAYQSTTATTTVTEPSTKKQKYQ</sequence>
<evidence type="ECO:0000259" key="6">
    <source>
        <dbReference type="Pfam" id="PF01207"/>
    </source>
</evidence>
<evidence type="ECO:0000313" key="8">
    <source>
        <dbReference type="Proteomes" id="UP000444721"/>
    </source>
</evidence>
<dbReference type="EMBL" id="VFQX01000066">
    <property type="protein sequence ID" value="KAF0972705.1"/>
    <property type="molecule type" value="Genomic_DNA"/>
</dbReference>
<dbReference type="PANTHER" id="PTHR45936:SF1">
    <property type="entry name" value="TRNA-DIHYDROURIDINE(20) SYNTHASE [NAD(P)+]-LIKE"/>
    <property type="match status" value="1"/>
</dbReference>
<dbReference type="InterPro" id="IPR052582">
    <property type="entry name" value="tRNA-DUS-like"/>
</dbReference>
<comment type="cofactor">
    <cofactor evidence="1">
        <name>FMN</name>
        <dbReference type="ChEBI" id="CHEBI:58210"/>
    </cofactor>
</comment>
<dbReference type="VEuPathDB" id="AmoebaDB:NF0077400"/>
<dbReference type="OrthoDB" id="10262250at2759"/>
<keyword evidence="8" id="KW-1185">Reference proteome</keyword>
<dbReference type="VEuPathDB" id="AmoebaDB:NfTy_047400"/>
<dbReference type="InterPro" id="IPR013785">
    <property type="entry name" value="Aldolase_TIM"/>
</dbReference>
<dbReference type="OMA" id="IARGAMW"/>
<organism evidence="7 8">
    <name type="scientific">Naegleria fowleri</name>
    <name type="common">Brain eating amoeba</name>
    <dbReference type="NCBI Taxonomy" id="5763"/>
    <lineage>
        <taxon>Eukaryota</taxon>
        <taxon>Discoba</taxon>
        <taxon>Heterolobosea</taxon>
        <taxon>Tetramitia</taxon>
        <taxon>Eutetramitia</taxon>
        <taxon>Vahlkampfiidae</taxon>
        <taxon>Naegleria</taxon>
    </lineage>
</organism>
<dbReference type="AlphaFoldDB" id="A0A6A5BF95"/>
<dbReference type="GO" id="GO:0005737">
    <property type="term" value="C:cytoplasm"/>
    <property type="evidence" value="ECO:0007669"/>
    <property type="project" value="TreeGrafter"/>
</dbReference>
<evidence type="ECO:0000313" key="7">
    <source>
        <dbReference type="EMBL" id="KAF0972705.1"/>
    </source>
</evidence>
<protein>
    <recommendedName>
        <fullName evidence="6">DUS-like FMN-binding domain-containing protein</fullName>
    </recommendedName>
</protein>
<comment type="caution">
    <text evidence="7">The sequence shown here is derived from an EMBL/GenBank/DDBJ whole genome shotgun (WGS) entry which is preliminary data.</text>
</comment>
<gene>
    <name evidence="7" type="ORF">FDP41_008954</name>
</gene>
<feature type="domain" description="DUS-like FMN-binding" evidence="6">
    <location>
        <begin position="131"/>
        <end position="390"/>
    </location>
</feature>
<dbReference type="Gene3D" id="3.20.20.70">
    <property type="entry name" value="Aldolase class I"/>
    <property type="match status" value="1"/>
</dbReference>
<dbReference type="InterPro" id="IPR018517">
    <property type="entry name" value="tRNA_hU_synthase_CS"/>
</dbReference>
<evidence type="ECO:0000256" key="4">
    <source>
        <dbReference type="ARBA" id="ARBA00022694"/>
    </source>
</evidence>
<dbReference type="SUPFAM" id="SSF51395">
    <property type="entry name" value="FMN-linked oxidoreductases"/>
    <property type="match status" value="1"/>
</dbReference>
<keyword evidence="5" id="KW-0560">Oxidoreductase</keyword>
<proteinExistence type="predicted"/>
<keyword evidence="2" id="KW-0285">Flavoprotein</keyword>
<dbReference type="GO" id="GO:0017150">
    <property type="term" value="F:tRNA dihydrouridine synthase activity"/>
    <property type="evidence" value="ECO:0007669"/>
    <property type="project" value="InterPro"/>
</dbReference>
<evidence type="ECO:0000256" key="3">
    <source>
        <dbReference type="ARBA" id="ARBA00022643"/>
    </source>
</evidence>
<evidence type="ECO:0000256" key="1">
    <source>
        <dbReference type="ARBA" id="ARBA00001917"/>
    </source>
</evidence>
<dbReference type="Proteomes" id="UP000444721">
    <property type="component" value="Unassembled WGS sequence"/>
</dbReference>
<evidence type="ECO:0000256" key="2">
    <source>
        <dbReference type="ARBA" id="ARBA00022630"/>
    </source>
</evidence>
<reference evidence="7 8" key="1">
    <citation type="journal article" date="2019" name="Sci. Rep.">
        <title>Nanopore sequencing improves the draft genome of the human pathogenic amoeba Naegleria fowleri.</title>
        <authorList>
            <person name="Liechti N."/>
            <person name="Schurch N."/>
            <person name="Bruggmann R."/>
            <person name="Wittwer M."/>
        </authorList>
    </citation>
    <scope>NUCLEOTIDE SEQUENCE [LARGE SCALE GENOMIC DNA]</scope>
    <source>
        <strain evidence="7 8">ATCC 30894</strain>
    </source>
</reference>
<dbReference type="InterPro" id="IPR035587">
    <property type="entry name" value="DUS-like_FMN-bd"/>
</dbReference>
<keyword evidence="3" id="KW-0288">FMN</keyword>
<dbReference type="PROSITE" id="PS01136">
    <property type="entry name" value="UPF0034"/>
    <property type="match status" value="1"/>
</dbReference>
<dbReference type="GeneID" id="68116171"/>
<keyword evidence="4" id="KW-0819">tRNA processing</keyword>
<accession>A0A6A5BF95</accession>
<dbReference type="RefSeq" id="XP_044557419.1">
    <property type="nucleotide sequence ID" value="XM_044712861.1"/>
</dbReference>
<dbReference type="Pfam" id="PF01207">
    <property type="entry name" value="Dus"/>
    <property type="match status" value="1"/>
</dbReference>
<name>A0A6A5BF95_NAEFO</name>
<dbReference type="PANTHER" id="PTHR45936">
    <property type="entry name" value="TRNA-DIHYDROURIDINE(20) SYNTHASE [NAD(P)+]-LIKE"/>
    <property type="match status" value="1"/>
</dbReference>
<dbReference type="CDD" id="cd02801">
    <property type="entry name" value="DUS_like_FMN"/>
    <property type="match status" value="1"/>
</dbReference>
<dbReference type="GO" id="GO:0050660">
    <property type="term" value="F:flavin adenine dinucleotide binding"/>
    <property type="evidence" value="ECO:0007669"/>
    <property type="project" value="InterPro"/>
</dbReference>
<evidence type="ECO:0000256" key="5">
    <source>
        <dbReference type="ARBA" id="ARBA00023002"/>
    </source>
</evidence>